<proteinExistence type="inferred from homology"/>
<feature type="compositionally biased region" description="Polar residues" evidence="8">
    <location>
        <begin position="164"/>
        <end position="179"/>
    </location>
</feature>
<keyword evidence="4" id="KW-0326">Glycosidase</keyword>
<evidence type="ECO:0000256" key="4">
    <source>
        <dbReference type="ARBA" id="ARBA00023295"/>
    </source>
</evidence>
<evidence type="ECO:0000256" key="1">
    <source>
        <dbReference type="ARBA" id="ARBA00005641"/>
    </source>
</evidence>
<keyword evidence="9" id="KW-0812">Transmembrane</keyword>
<evidence type="ECO:0000256" key="2">
    <source>
        <dbReference type="ARBA" id="ARBA00022801"/>
    </source>
</evidence>
<keyword evidence="5" id="KW-0961">Cell wall biogenesis/degradation</keyword>
<dbReference type="Proteomes" id="UP000218811">
    <property type="component" value="Unassembled WGS sequence"/>
</dbReference>
<comment type="catalytic activity">
    <reaction evidence="6">
        <text>Successive hydrolysis of beta-D-glucose units from the non-reducing ends of (1-&gt;3)-beta-D-glucans, releasing alpha-glucose.</text>
        <dbReference type="EC" id="3.2.1.58"/>
    </reaction>
</comment>
<name>A0A2H3J0M8_WOLCO</name>
<dbReference type="OMA" id="PLSEPWN"/>
<keyword evidence="3" id="KW-0325">Glycoprotein</keyword>
<feature type="region of interest" description="Disordered" evidence="8">
    <location>
        <begin position="160"/>
        <end position="187"/>
    </location>
</feature>
<dbReference type="InterPro" id="IPR017853">
    <property type="entry name" value="GH"/>
</dbReference>
<dbReference type="STRING" id="742152.A0A2H3J0M8"/>
<feature type="transmembrane region" description="Helical" evidence="9">
    <location>
        <begin position="131"/>
        <end position="155"/>
    </location>
</feature>
<keyword evidence="9" id="KW-0472">Membrane</keyword>
<keyword evidence="2 10" id="KW-0378">Hydrolase</keyword>
<dbReference type="OrthoDB" id="62120at2759"/>
<organism evidence="10 11">
    <name type="scientific">Wolfiporia cocos (strain MD-104)</name>
    <name type="common">Brown rot fungus</name>
    <dbReference type="NCBI Taxonomy" id="742152"/>
    <lineage>
        <taxon>Eukaryota</taxon>
        <taxon>Fungi</taxon>
        <taxon>Dikarya</taxon>
        <taxon>Basidiomycota</taxon>
        <taxon>Agaricomycotina</taxon>
        <taxon>Agaricomycetes</taxon>
        <taxon>Polyporales</taxon>
        <taxon>Phaeolaceae</taxon>
        <taxon>Wolfiporia</taxon>
    </lineage>
</organism>
<evidence type="ECO:0000313" key="10">
    <source>
        <dbReference type="EMBL" id="PCH35792.1"/>
    </source>
</evidence>
<dbReference type="SUPFAM" id="SSF51445">
    <property type="entry name" value="(Trans)glycosidases"/>
    <property type="match status" value="1"/>
</dbReference>
<evidence type="ECO:0000313" key="11">
    <source>
        <dbReference type="Proteomes" id="UP000218811"/>
    </source>
</evidence>
<evidence type="ECO:0000256" key="8">
    <source>
        <dbReference type="SAM" id="MobiDB-lite"/>
    </source>
</evidence>
<evidence type="ECO:0000256" key="9">
    <source>
        <dbReference type="SAM" id="Phobius"/>
    </source>
</evidence>
<dbReference type="GO" id="GO:0009251">
    <property type="term" value="P:glucan catabolic process"/>
    <property type="evidence" value="ECO:0007669"/>
    <property type="project" value="TreeGrafter"/>
</dbReference>
<dbReference type="GO" id="GO:0004338">
    <property type="term" value="F:glucan exo-1,3-beta-glucosidase activity"/>
    <property type="evidence" value="ECO:0007669"/>
    <property type="project" value="UniProtKB-EC"/>
</dbReference>
<keyword evidence="11" id="KW-1185">Reference proteome</keyword>
<reference evidence="10 11" key="1">
    <citation type="journal article" date="2012" name="Science">
        <title>The Paleozoic origin of enzymatic lignin decomposition reconstructed from 31 fungal genomes.</title>
        <authorList>
            <person name="Floudas D."/>
            <person name="Binder M."/>
            <person name="Riley R."/>
            <person name="Barry K."/>
            <person name="Blanchette R.A."/>
            <person name="Henrissat B."/>
            <person name="Martinez A.T."/>
            <person name="Otillar R."/>
            <person name="Spatafora J.W."/>
            <person name="Yadav J.S."/>
            <person name="Aerts A."/>
            <person name="Benoit I."/>
            <person name="Boyd A."/>
            <person name="Carlson A."/>
            <person name="Copeland A."/>
            <person name="Coutinho P.M."/>
            <person name="de Vries R.P."/>
            <person name="Ferreira P."/>
            <person name="Findley K."/>
            <person name="Foster B."/>
            <person name="Gaskell J."/>
            <person name="Glotzer D."/>
            <person name="Gorecki P."/>
            <person name="Heitman J."/>
            <person name="Hesse C."/>
            <person name="Hori C."/>
            <person name="Igarashi K."/>
            <person name="Jurgens J.A."/>
            <person name="Kallen N."/>
            <person name="Kersten P."/>
            <person name="Kohler A."/>
            <person name="Kuees U."/>
            <person name="Kumar T.K.A."/>
            <person name="Kuo A."/>
            <person name="LaButti K."/>
            <person name="Larrondo L.F."/>
            <person name="Lindquist E."/>
            <person name="Ling A."/>
            <person name="Lombard V."/>
            <person name="Lucas S."/>
            <person name="Lundell T."/>
            <person name="Martin R."/>
            <person name="McLaughlin D.J."/>
            <person name="Morgenstern I."/>
            <person name="Morin E."/>
            <person name="Murat C."/>
            <person name="Nagy L.G."/>
            <person name="Nolan M."/>
            <person name="Ohm R.A."/>
            <person name="Patyshakuliyeva A."/>
            <person name="Rokas A."/>
            <person name="Ruiz-Duenas F.J."/>
            <person name="Sabat G."/>
            <person name="Salamov A."/>
            <person name="Samejima M."/>
            <person name="Schmutz J."/>
            <person name="Slot J.C."/>
            <person name="St John F."/>
            <person name="Stenlid J."/>
            <person name="Sun H."/>
            <person name="Sun S."/>
            <person name="Syed K."/>
            <person name="Tsang A."/>
            <person name="Wiebenga A."/>
            <person name="Young D."/>
            <person name="Pisabarro A."/>
            <person name="Eastwood D.C."/>
            <person name="Martin F."/>
            <person name="Cullen D."/>
            <person name="Grigoriev I.V."/>
            <person name="Hibbett D.S."/>
        </authorList>
    </citation>
    <scope>NUCLEOTIDE SEQUENCE [LARGE SCALE GENOMIC DNA]</scope>
    <source>
        <strain evidence="10 11">MD-104</strain>
    </source>
</reference>
<evidence type="ECO:0000256" key="5">
    <source>
        <dbReference type="ARBA" id="ARBA00023316"/>
    </source>
</evidence>
<feature type="region of interest" description="Disordered" evidence="8">
    <location>
        <begin position="1"/>
        <end position="84"/>
    </location>
</feature>
<gene>
    <name evidence="10" type="ORF">WOLCODRAFT_140075</name>
</gene>
<evidence type="ECO:0000256" key="7">
    <source>
        <dbReference type="ARBA" id="ARBA00038929"/>
    </source>
</evidence>
<evidence type="ECO:0000256" key="6">
    <source>
        <dbReference type="ARBA" id="ARBA00036824"/>
    </source>
</evidence>
<dbReference type="PANTHER" id="PTHR31297:SF34">
    <property type="entry name" value="GLUCAN 1,3-BETA-GLUCOSIDASE 2"/>
    <property type="match status" value="1"/>
</dbReference>
<dbReference type="GO" id="GO:0071555">
    <property type="term" value="P:cell wall organization"/>
    <property type="evidence" value="ECO:0007669"/>
    <property type="project" value="UniProtKB-KW"/>
</dbReference>
<evidence type="ECO:0000256" key="3">
    <source>
        <dbReference type="ARBA" id="ARBA00023180"/>
    </source>
</evidence>
<dbReference type="InterPro" id="IPR050386">
    <property type="entry name" value="Glycosyl_hydrolase_5"/>
</dbReference>
<comment type="similarity">
    <text evidence="1">Belongs to the glycosyl hydrolase 5 (cellulase A) family.</text>
</comment>
<dbReference type="PANTHER" id="PTHR31297">
    <property type="entry name" value="GLUCAN ENDO-1,6-BETA-GLUCOSIDASE B"/>
    <property type="match status" value="1"/>
</dbReference>
<sequence length="785" mass="84389">MSAEEHETPGLAPPQNPFAEPRPASEFGRADSQPNMGTPYVPQEHAYPLPDASIPSTPRDPSLATPGVLADGTQPSAASSDGLKNATPLVSAEAAAAPPASKEAANIGSDEALMERDARGAGKRPWYKRPVFWLAAFAALAVVVLVVVLPVWFVGVKPHRDHNSSASASNTNPESPTGATSGGNGSTIVTEDGTKFTYVNNFGGHWVYDPRDPFNNSARPNLWTPPLSEPWNWSTNRIFGVNLGGLFEIEPFISPSLFQANPGSEDEWTLDTSLRARSNITEVMEEHYATFVTEQDIAEIAGAGLNWIRLPIPFWAIDVWDDVGVYANGTTVAEPFLARTCWPYILRILGWARKYGIRINLDLHTIPGSQNGYNHSGKMGMVNFLNGVMGVANAERALEYIRVIAEFISQSEYQPVVPIFSIVNEPLLTTIGKDTLTTFYLRAHDMIRNITGIGEGHGPYIAIHDGFEGVASWAGFLQGSDRIALDTHPYFAFDNQPNTEPANVTATGSNNSSVYGGQWPKMACQSWGASMNVSRVDFGVTIAGEFSSAINDCGLWVRAVNVSADYGGDCEYWMDYTMWSDETKAGLKEFVMASMDALGDWFFWTWKIGNSSTTNSVQAPLWSYKLGLEHGWVPADPRSASGTCESLGVDPQPWNESYASWATGGAGAGTVVASSVSQYDVWPPSSIANVPAASQSYLPQYTSTASVVSLPPAATYTVATVSTGNGWYDASDTASAPTAIKGCTYPDAWSAVGSAVPTAGCGAAANAKRELHVAPPRVTEPPRRK</sequence>
<dbReference type="EMBL" id="KB467854">
    <property type="protein sequence ID" value="PCH35792.1"/>
    <property type="molecule type" value="Genomic_DNA"/>
</dbReference>
<keyword evidence="9" id="KW-1133">Transmembrane helix</keyword>
<protein>
    <recommendedName>
        <fullName evidence="7">glucan 1,3-beta-glucosidase</fullName>
        <ecNumber evidence="7">3.2.1.58</ecNumber>
    </recommendedName>
</protein>
<dbReference type="GO" id="GO:0005576">
    <property type="term" value="C:extracellular region"/>
    <property type="evidence" value="ECO:0007669"/>
    <property type="project" value="TreeGrafter"/>
</dbReference>
<dbReference type="EC" id="3.2.1.58" evidence="7"/>
<dbReference type="AlphaFoldDB" id="A0A2H3J0M8"/>
<feature type="region of interest" description="Disordered" evidence="8">
    <location>
        <begin position="766"/>
        <end position="785"/>
    </location>
</feature>
<accession>A0A2H3J0M8</accession>
<dbReference type="Gene3D" id="3.20.20.80">
    <property type="entry name" value="Glycosidases"/>
    <property type="match status" value="1"/>
</dbReference>
<dbReference type="GO" id="GO:0009986">
    <property type="term" value="C:cell surface"/>
    <property type="evidence" value="ECO:0007669"/>
    <property type="project" value="TreeGrafter"/>
</dbReference>